<dbReference type="RefSeq" id="XP_066074365.1">
    <property type="nucleotide sequence ID" value="XM_066218268.1"/>
</dbReference>
<organism evidence="3 4">
    <name type="scientific">Kwoniella dendrophila CBS 6074</name>
    <dbReference type="NCBI Taxonomy" id="1295534"/>
    <lineage>
        <taxon>Eukaryota</taxon>
        <taxon>Fungi</taxon>
        <taxon>Dikarya</taxon>
        <taxon>Basidiomycota</taxon>
        <taxon>Agaricomycotina</taxon>
        <taxon>Tremellomycetes</taxon>
        <taxon>Tremellales</taxon>
        <taxon>Cryptococcaceae</taxon>
        <taxon>Kwoniella</taxon>
    </lineage>
</organism>
<dbReference type="AlphaFoldDB" id="A0AAX4JQG1"/>
<dbReference type="GeneID" id="91093164"/>
<evidence type="ECO:0000256" key="2">
    <source>
        <dbReference type="SAM" id="MobiDB-lite"/>
    </source>
</evidence>
<proteinExistence type="predicted"/>
<accession>A0AAX4JQG1</accession>
<dbReference type="Proteomes" id="UP001355207">
    <property type="component" value="Chromosome 3"/>
</dbReference>
<evidence type="ECO:0000313" key="3">
    <source>
        <dbReference type="EMBL" id="WWC87602.1"/>
    </source>
</evidence>
<sequence>MAQQQQIAHQDAARRQILVRQLALQDRAAELARMEQRAQLLQQQRDNLLQIANNRRPGSPANPRLHNDPIIGRNVRAGLDTLE</sequence>
<name>A0AAX4JQG1_9TREE</name>
<feature type="coiled-coil region" evidence="1">
    <location>
        <begin position="24"/>
        <end position="51"/>
    </location>
</feature>
<protein>
    <submittedName>
        <fullName evidence="3">Uncharacterized protein</fullName>
    </submittedName>
</protein>
<reference evidence="3 4" key="1">
    <citation type="submission" date="2024-01" db="EMBL/GenBank/DDBJ databases">
        <title>Comparative genomics of Cryptococcus and Kwoniella reveals pathogenesis evolution and contrasting modes of karyotype evolution via chromosome fusion or intercentromeric recombination.</title>
        <authorList>
            <person name="Coelho M.A."/>
            <person name="David-Palma M."/>
            <person name="Shea T."/>
            <person name="Bowers K."/>
            <person name="McGinley-Smith S."/>
            <person name="Mohammad A.W."/>
            <person name="Gnirke A."/>
            <person name="Yurkov A.M."/>
            <person name="Nowrousian M."/>
            <person name="Sun S."/>
            <person name="Cuomo C.A."/>
            <person name="Heitman J."/>
        </authorList>
    </citation>
    <scope>NUCLEOTIDE SEQUENCE [LARGE SCALE GENOMIC DNA]</scope>
    <source>
        <strain evidence="3 4">CBS 6074</strain>
    </source>
</reference>
<feature type="region of interest" description="Disordered" evidence="2">
    <location>
        <begin position="52"/>
        <end position="83"/>
    </location>
</feature>
<keyword evidence="4" id="KW-1185">Reference proteome</keyword>
<evidence type="ECO:0000313" key="4">
    <source>
        <dbReference type="Proteomes" id="UP001355207"/>
    </source>
</evidence>
<gene>
    <name evidence="3" type="ORF">L201_002492</name>
</gene>
<keyword evidence="1" id="KW-0175">Coiled coil</keyword>
<evidence type="ECO:0000256" key="1">
    <source>
        <dbReference type="SAM" id="Coils"/>
    </source>
</evidence>
<dbReference type="EMBL" id="CP144100">
    <property type="protein sequence ID" value="WWC87602.1"/>
    <property type="molecule type" value="Genomic_DNA"/>
</dbReference>